<sequence>MANLPSSIAITVNTSSGPIKFSVTGISPITLSASSDETAVLPVSGIQFGGTGTNRILTITPTPNRLGLALVTITATDANGLQSAASIEVDVVPTSNYSAVDPTTLLFWLALLLIGGWRRRLVGGGV</sequence>
<comment type="caution">
    <text evidence="1">The sequence shown here is derived from an EMBL/GenBank/DDBJ whole genome shotgun (WGS) entry which is preliminary data.</text>
</comment>
<name>T0YRX6_9ZZZZ</name>
<reference evidence="1" key="2">
    <citation type="journal article" date="2014" name="ISME J.">
        <title>Microbial stratification in low pH oxic and suboxic macroscopic growths along an acid mine drainage.</title>
        <authorList>
            <person name="Mendez-Garcia C."/>
            <person name="Mesa V."/>
            <person name="Sprenger R.R."/>
            <person name="Richter M."/>
            <person name="Diez M.S."/>
            <person name="Solano J."/>
            <person name="Bargiela R."/>
            <person name="Golyshina O.V."/>
            <person name="Manteca A."/>
            <person name="Ramos J.L."/>
            <person name="Gallego J.R."/>
            <person name="Llorente I."/>
            <person name="Martins Dos Santos V.A."/>
            <person name="Jensen O.N."/>
            <person name="Pelaez A.I."/>
            <person name="Sanchez J."/>
            <person name="Ferrer M."/>
        </authorList>
    </citation>
    <scope>NUCLEOTIDE SEQUENCE</scope>
</reference>
<protein>
    <submittedName>
        <fullName evidence="1">Uncharacterized protein</fullName>
    </submittedName>
</protein>
<dbReference type="EMBL" id="AUZZ01008901">
    <property type="protein sequence ID" value="EQD35908.1"/>
    <property type="molecule type" value="Genomic_DNA"/>
</dbReference>
<evidence type="ECO:0000313" key="1">
    <source>
        <dbReference type="EMBL" id="EQD35908.1"/>
    </source>
</evidence>
<gene>
    <name evidence="1" type="ORF">B2A_12342</name>
</gene>
<organism evidence="1">
    <name type="scientific">mine drainage metagenome</name>
    <dbReference type="NCBI Taxonomy" id="410659"/>
    <lineage>
        <taxon>unclassified sequences</taxon>
        <taxon>metagenomes</taxon>
        <taxon>ecological metagenomes</taxon>
    </lineage>
</organism>
<accession>T0YRX6</accession>
<reference evidence="1" key="1">
    <citation type="submission" date="2013-08" db="EMBL/GenBank/DDBJ databases">
        <authorList>
            <person name="Mendez C."/>
            <person name="Richter M."/>
            <person name="Ferrer M."/>
            <person name="Sanchez J."/>
        </authorList>
    </citation>
    <scope>NUCLEOTIDE SEQUENCE</scope>
</reference>
<proteinExistence type="predicted"/>
<dbReference type="AlphaFoldDB" id="T0YRX6"/>